<sequence length="375" mass="43441">MKTLINTVGASLINNLQKIGLKEAFENGEIDKITKSLLEIEGNPENLREFGAEINSIVSIIKKGYLTERKNLYFLVSDTDEGKKIGEILKGYFENIKNFNFEKVTVCVIEKLNDARPYDFKIHGLRNLIKKIAEFVRKHYGEVIINATGGYKAQIAFALALGQTLKVPVYYRFERFPEVIELEPLPLDLDKNYYFLARNLFEQIDNSLGKFVEFGEVEIQYKILPVEAKIFFDIEKIDGKKYLSISPMGQIYLESIRSKFYFLNKEIQLEKRKGEIKFISSGKEGHSIQIINNYSLKDLFERFKYITSLRVTRASQSERTSSSKVKIVGNKLIIILHTKKGLIHFEAETTARNEEELEIIRLRLEEFLDENFDGR</sequence>
<dbReference type="NCBIfam" id="TIGR02619">
    <property type="entry name" value="putative CRISPR-associated protein, APE2256 family"/>
    <property type="match status" value="1"/>
</dbReference>
<evidence type="ECO:0000259" key="1">
    <source>
        <dbReference type="Pfam" id="PF09651"/>
    </source>
</evidence>
<proteinExistence type="predicted"/>
<organism evidence="2 3">
    <name type="scientific">Thermosipho melanesiensis</name>
    <dbReference type="NCBI Taxonomy" id="46541"/>
    <lineage>
        <taxon>Bacteria</taxon>
        <taxon>Thermotogati</taxon>
        <taxon>Thermotogota</taxon>
        <taxon>Thermotogae</taxon>
        <taxon>Thermotogales</taxon>
        <taxon>Fervidobacteriaceae</taxon>
        <taxon>Thermosipho</taxon>
    </lineage>
</organism>
<dbReference type="Proteomes" id="UP000185490">
    <property type="component" value="Chromosome"/>
</dbReference>
<dbReference type="Gene3D" id="3.40.50.10770">
    <property type="entry name" value="Hypothetical protein VC1899 like domain (Restriction endonuclease-like)"/>
    <property type="match status" value="1"/>
</dbReference>
<feature type="domain" description="CRISPR system ring nuclease SSO1393-like" evidence="1">
    <location>
        <begin position="49"/>
        <end position="182"/>
    </location>
</feature>
<dbReference type="Pfam" id="PF09651">
    <property type="entry name" value="Cas_APE2256"/>
    <property type="match status" value="1"/>
</dbReference>
<accession>A0ABN4UX10</accession>
<protein>
    <submittedName>
        <fullName evidence="2">CRISPR-associated protein</fullName>
    </submittedName>
</protein>
<name>A0ABN4UX10_9BACT</name>
<dbReference type="EMBL" id="CP007389">
    <property type="protein sequence ID" value="APT74554.1"/>
    <property type="molecule type" value="Genomic_DNA"/>
</dbReference>
<evidence type="ECO:0000313" key="2">
    <source>
        <dbReference type="EMBL" id="APT74554.1"/>
    </source>
</evidence>
<gene>
    <name evidence="2" type="ORF">BW47_08770</name>
</gene>
<dbReference type="InterPro" id="IPR013442">
    <property type="entry name" value="SSO1393-like"/>
</dbReference>
<reference evidence="2 3" key="1">
    <citation type="submission" date="2014-02" db="EMBL/GenBank/DDBJ databases">
        <title>Diversity of Thermotogales isolates from hydrothermal vents.</title>
        <authorList>
            <person name="Haverkamp T.H.A."/>
            <person name="Lossouarn J."/>
            <person name="Geslin C."/>
            <person name="Nesbo C.L."/>
        </authorList>
    </citation>
    <scope>NUCLEOTIDE SEQUENCE [LARGE SCALE GENOMIC DNA]</scope>
    <source>
        <strain evidence="2 3">431</strain>
    </source>
</reference>
<evidence type="ECO:0000313" key="3">
    <source>
        <dbReference type="Proteomes" id="UP000185490"/>
    </source>
</evidence>
<keyword evidence="3" id="KW-1185">Reference proteome</keyword>
<dbReference type="RefSeq" id="WP_012057859.1">
    <property type="nucleotide sequence ID" value="NZ_CP007389.1"/>
</dbReference>
<dbReference type="CDD" id="cd09742">
    <property type="entry name" value="Csm6_III-A"/>
    <property type="match status" value="1"/>
</dbReference>